<dbReference type="Proteomes" id="UP000184063">
    <property type="component" value="Unassembled WGS sequence"/>
</dbReference>
<gene>
    <name evidence="2" type="ORF">ASPFODRAFT_571649</name>
</gene>
<organism evidence="2 3">
    <name type="scientific">Aspergillus luchuensis (strain CBS 106.47)</name>
    <dbReference type="NCBI Taxonomy" id="1137211"/>
    <lineage>
        <taxon>Eukaryota</taxon>
        <taxon>Fungi</taxon>
        <taxon>Dikarya</taxon>
        <taxon>Ascomycota</taxon>
        <taxon>Pezizomycotina</taxon>
        <taxon>Eurotiomycetes</taxon>
        <taxon>Eurotiomycetidae</taxon>
        <taxon>Eurotiales</taxon>
        <taxon>Aspergillaceae</taxon>
        <taxon>Aspergillus</taxon>
        <taxon>Aspergillus subgen. Circumdati</taxon>
    </lineage>
</organism>
<keyword evidence="1" id="KW-1133">Transmembrane helix</keyword>
<feature type="transmembrane region" description="Helical" evidence="1">
    <location>
        <begin position="47"/>
        <end position="66"/>
    </location>
</feature>
<evidence type="ECO:0000313" key="3">
    <source>
        <dbReference type="Proteomes" id="UP000184063"/>
    </source>
</evidence>
<dbReference type="VEuPathDB" id="FungiDB:ASPFODRAFT_571649"/>
<proteinExistence type="predicted"/>
<dbReference type="AlphaFoldDB" id="A0A1M3TKX4"/>
<name>A0A1M3TKX4_ASPLC</name>
<accession>A0A1M3TKX4</accession>
<keyword evidence="1" id="KW-0812">Transmembrane</keyword>
<sequence>MGCRQPDPCLNRVFSVVRWRAKWHNRAYMADERSCQNGFSGSDLLQFFFLFGVSTLIGISSVLDLSSFRFSLSYVM</sequence>
<reference evidence="3" key="1">
    <citation type="journal article" date="2017" name="Genome Biol.">
        <title>Comparative genomics reveals high biological diversity and specific adaptations in the industrially and medically important fungal genus Aspergillus.</title>
        <authorList>
            <person name="de Vries R.P."/>
            <person name="Riley R."/>
            <person name="Wiebenga A."/>
            <person name="Aguilar-Osorio G."/>
            <person name="Amillis S."/>
            <person name="Uchima C.A."/>
            <person name="Anderluh G."/>
            <person name="Asadollahi M."/>
            <person name="Askin M."/>
            <person name="Barry K."/>
            <person name="Battaglia E."/>
            <person name="Bayram O."/>
            <person name="Benocci T."/>
            <person name="Braus-Stromeyer S.A."/>
            <person name="Caldana C."/>
            <person name="Canovas D."/>
            <person name="Cerqueira G.C."/>
            <person name="Chen F."/>
            <person name="Chen W."/>
            <person name="Choi C."/>
            <person name="Clum A."/>
            <person name="Dos Santos R.A."/>
            <person name="Damasio A.R."/>
            <person name="Diallinas G."/>
            <person name="Emri T."/>
            <person name="Fekete E."/>
            <person name="Flipphi M."/>
            <person name="Freyberg S."/>
            <person name="Gallo A."/>
            <person name="Gournas C."/>
            <person name="Habgood R."/>
            <person name="Hainaut M."/>
            <person name="Harispe M.L."/>
            <person name="Henrissat B."/>
            <person name="Hilden K.S."/>
            <person name="Hope R."/>
            <person name="Hossain A."/>
            <person name="Karabika E."/>
            <person name="Karaffa L."/>
            <person name="Karanyi Z."/>
            <person name="Krasevec N."/>
            <person name="Kuo A."/>
            <person name="Kusch H."/>
            <person name="LaButti K."/>
            <person name="Lagendijk E.L."/>
            <person name="Lapidus A."/>
            <person name="Levasseur A."/>
            <person name="Lindquist E."/>
            <person name="Lipzen A."/>
            <person name="Logrieco A.F."/>
            <person name="MacCabe A."/>
            <person name="Maekelae M.R."/>
            <person name="Malavazi I."/>
            <person name="Melin P."/>
            <person name="Meyer V."/>
            <person name="Mielnichuk N."/>
            <person name="Miskei M."/>
            <person name="Molnar A.P."/>
            <person name="Mule G."/>
            <person name="Ngan C.Y."/>
            <person name="Orejas M."/>
            <person name="Orosz E."/>
            <person name="Ouedraogo J.P."/>
            <person name="Overkamp K.M."/>
            <person name="Park H.-S."/>
            <person name="Perrone G."/>
            <person name="Piumi F."/>
            <person name="Punt P.J."/>
            <person name="Ram A.F."/>
            <person name="Ramon A."/>
            <person name="Rauscher S."/>
            <person name="Record E."/>
            <person name="Riano-Pachon D.M."/>
            <person name="Robert V."/>
            <person name="Roehrig J."/>
            <person name="Ruller R."/>
            <person name="Salamov A."/>
            <person name="Salih N.S."/>
            <person name="Samson R.A."/>
            <person name="Sandor E."/>
            <person name="Sanguinetti M."/>
            <person name="Schuetze T."/>
            <person name="Sepcic K."/>
            <person name="Shelest E."/>
            <person name="Sherlock G."/>
            <person name="Sophianopoulou V."/>
            <person name="Squina F.M."/>
            <person name="Sun H."/>
            <person name="Susca A."/>
            <person name="Todd R.B."/>
            <person name="Tsang A."/>
            <person name="Unkles S.E."/>
            <person name="van de Wiele N."/>
            <person name="van Rossen-Uffink D."/>
            <person name="Oliveira J.V."/>
            <person name="Vesth T.C."/>
            <person name="Visser J."/>
            <person name="Yu J.-H."/>
            <person name="Zhou M."/>
            <person name="Andersen M.R."/>
            <person name="Archer D.B."/>
            <person name="Baker S.E."/>
            <person name="Benoit I."/>
            <person name="Brakhage A.A."/>
            <person name="Braus G.H."/>
            <person name="Fischer R."/>
            <person name="Frisvad J.C."/>
            <person name="Goldman G.H."/>
            <person name="Houbraken J."/>
            <person name="Oakley B."/>
            <person name="Pocsi I."/>
            <person name="Scazzocchio C."/>
            <person name="Seiboth B."/>
            <person name="vanKuyk P.A."/>
            <person name="Wortman J."/>
            <person name="Dyer P.S."/>
            <person name="Grigoriev I.V."/>
        </authorList>
    </citation>
    <scope>NUCLEOTIDE SEQUENCE [LARGE SCALE GENOMIC DNA]</scope>
    <source>
        <strain evidence="3">CBS 106.47</strain>
    </source>
</reference>
<dbReference type="EMBL" id="KV878240">
    <property type="protein sequence ID" value="OJZ87413.1"/>
    <property type="molecule type" value="Genomic_DNA"/>
</dbReference>
<evidence type="ECO:0000256" key="1">
    <source>
        <dbReference type="SAM" id="Phobius"/>
    </source>
</evidence>
<protein>
    <submittedName>
        <fullName evidence="2">Uncharacterized protein</fullName>
    </submittedName>
</protein>
<keyword evidence="1" id="KW-0472">Membrane</keyword>
<evidence type="ECO:0000313" key="2">
    <source>
        <dbReference type="EMBL" id="OJZ87413.1"/>
    </source>
</evidence>